<comment type="caution">
    <text evidence="2">The sequence shown here is derived from an EMBL/GenBank/DDBJ whole genome shotgun (WGS) entry which is preliminary data.</text>
</comment>
<evidence type="ECO:0000259" key="1">
    <source>
        <dbReference type="Pfam" id="PF20150"/>
    </source>
</evidence>
<dbReference type="EMBL" id="JAANER010000006">
    <property type="protein sequence ID" value="KAG9188680.1"/>
    <property type="molecule type" value="Genomic_DNA"/>
</dbReference>
<reference evidence="2" key="1">
    <citation type="submission" date="2021-07" db="EMBL/GenBank/DDBJ databases">
        <title>Genome Resource of American Ginseng Black Spot Pathogen Alternaria panax.</title>
        <authorList>
            <person name="Qiu C."/>
            <person name="Wang W."/>
            <person name="Liu Z."/>
        </authorList>
    </citation>
    <scope>NUCLEOTIDE SEQUENCE</scope>
    <source>
        <strain evidence="2">BNCC115425</strain>
    </source>
</reference>
<proteinExistence type="predicted"/>
<accession>A0AAD4FEQ6</accession>
<feature type="domain" description="2EXR" evidence="1">
    <location>
        <begin position="23"/>
        <end position="86"/>
    </location>
</feature>
<sequence>MASTSKSHTDRERTTALNTRKSRFLRLPGETRNRIYHYALKGDVYIRACSPGHHSTQERKNCPALLASCRQIQQETVLLSYQKFTIHFAPWRFWAFCLALSSTEHLSSVKCQAIRRIDVGEIEID</sequence>
<evidence type="ECO:0000313" key="2">
    <source>
        <dbReference type="EMBL" id="KAG9188680.1"/>
    </source>
</evidence>
<protein>
    <recommendedName>
        <fullName evidence="1">2EXR domain-containing protein</fullName>
    </recommendedName>
</protein>
<keyword evidence="3" id="KW-1185">Reference proteome</keyword>
<dbReference type="AlphaFoldDB" id="A0AAD4FEQ6"/>
<dbReference type="Pfam" id="PF20150">
    <property type="entry name" value="2EXR"/>
    <property type="match status" value="1"/>
</dbReference>
<name>A0AAD4FEQ6_9PLEO</name>
<dbReference type="InterPro" id="IPR045518">
    <property type="entry name" value="2EXR"/>
</dbReference>
<dbReference type="PANTHER" id="PTHR38790">
    <property type="entry name" value="2EXR DOMAIN-CONTAINING PROTEIN-RELATED"/>
    <property type="match status" value="1"/>
</dbReference>
<evidence type="ECO:0000313" key="3">
    <source>
        <dbReference type="Proteomes" id="UP001199106"/>
    </source>
</evidence>
<dbReference type="Proteomes" id="UP001199106">
    <property type="component" value="Unassembled WGS sequence"/>
</dbReference>
<organism evidence="2 3">
    <name type="scientific">Alternaria panax</name>
    <dbReference type="NCBI Taxonomy" id="48097"/>
    <lineage>
        <taxon>Eukaryota</taxon>
        <taxon>Fungi</taxon>
        <taxon>Dikarya</taxon>
        <taxon>Ascomycota</taxon>
        <taxon>Pezizomycotina</taxon>
        <taxon>Dothideomycetes</taxon>
        <taxon>Pleosporomycetidae</taxon>
        <taxon>Pleosporales</taxon>
        <taxon>Pleosporineae</taxon>
        <taxon>Pleosporaceae</taxon>
        <taxon>Alternaria</taxon>
        <taxon>Alternaria sect. Panax</taxon>
    </lineage>
</organism>
<gene>
    <name evidence="2" type="ORF">G6011_07385</name>
</gene>